<keyword evidence="15" id="KW-1185">Reference proteome</keyword>
<keyword evidence="7" id="KW-0067">ATP-binding</keyword>
<keyword evidence="8 11" id="KW-1133">Transmembrane helix</keyword>
<dbReference type="GO" id="GO:0016887">
    <property type="term" value="F:ATP hydrolysis activity"/>
    <property type="evidence" value="ECO:0007669"/>
    <property type="project" value="InterPro"/>
</dbReference>
<evidence type="ECO:0000256" key="9">
    <source>
        <dbReference type="ARBA" id="ARBA00023136"/>
    </source>
</evidence>
<organism evidence="14 15">
    <name type="scientific">Micromonospora echinofusca</name>
    <dbReference type="NCBI Taxonomy" id="47858"/>
    <lineage>
        <taxon>Bacteria</taxon>
        <taxon>Bacillati</taxon>
        <taxon>Actinomycetota</taxon>
        <taxon>Actinomycetes</taxon>
        <taxon>Micromonosporales</taxon>
        <taxon>Micromonosporaceae</taxon>
        <taxon>Micromonospora</taxon>
    </lineage>
</organism>
<dbReference type="InterPro" id="IPR017871">
    <property type="entry name" value="ABC_transporter-like_CS"/>
</dbReference>
<sequence>MSVATTAGTARKPATDEPPENPETTWQTLRRGLALSPELRVGLAGTLGLALVYMVGRAAVPVAVQQGIDNGLVGGLDLGVVWTVVAATAAVLVVTTICGYLMMRRLFTVSETALANVRIRAFRHVHDLSMLHQQSERRGSLVSRVTSDVDQITQFLQWGGVILVINLGQLAVTTLVMFAYSWQLTLVVFAAFLPAVFLIRLLQRRLAGAYGVVRQRTGALLGAIGESVVGAPVIRAYGIAGRTARRLDEAIDGQRRAQQKAIRISIMGSSVGELAAGLALAGVVVLGVTLGADRTLSIGEVTAFLFLVTLFIQPVQIATEVLNEAQNAIAGWRRVLDVLDVEPDVADPGEQGRDLPAGPLDIRFAGVRFAYPGGPPVLHDVSLEIPAKSRVAVVGETGSGKTTFAKLLTRLMDPTAGQVLLSGVPLERVRFASLRSRVVMVPQDGFLFDATVAENVRFARPELTDEQLAAAFTELGLADWLDGLPSGLHTPVGERGEALSVGERQLVALARAYVADPDLLVLDEATSAVDPATEVRLQRTLDAVTRGRTTLAIAHRLSTAQAADEVIVVDRGRIVQRGPHDELVRDPESVYGLLYASWLEQTR</sequence>
<evidence type="ECO:0000256" key="6">
    <source>
        <dbReference type="ARBA" id="ARBA00022741"/>
    </source>
</evidence>
<dbReference type="SMART" id="SM00382">
    <property type="entry name" value="AAA"/>
    <property type="match status" value="1"/>
</dbReference>
<dbReference type="FunFam" id="3.40.50.300:FF:001001">
    <property type="entry name" value="Multidrug ABC transporter ATP-binding protein"/>
    <property type="match status" value="1"/>
</dbReference>
<dbReference type="GO" id="GO:0015421">
    <property type="term" value="F:ABC-type oligopeptide transporter activity"/>
    <property type="evidence" value="ECO:0007669"/>
    <property type="project" value="TreeGrafter"/>
</dbReference>
<protein>
    <submittedName>
        <fullName evidence="14">ABC-type multidrug transport system, ATPase and permease component</fullName>
    </submittedName>
</protein>
<dbReference type="InterPro" id="IPR011527">
    <property type="entry name" value="ABC1_TM_dom"/>
</dbReference>
<proteinExistence type="predicted"/>
<dbReference type="GO" id="GO:0005524">
    <property type="term" value="F:ATP binding"/>
    <property type="evidence" value="ECO:0007669"/>
    <property type="project" value="UniProtKB-KW"/>
</dbReference>
<gene>
    <name evidence="14" type="ORF">GA0070610_1440</name>
</gene>
<feature type="domain" description="ABC transmembrane type-1" evidence="13">
    <location>
        <begin position="44"/>
        <end position="327"/>
    </location>
</feature>
<dbReference type="InterPro" id="IPR039421">
    <property type="entry name" value="Type_1_exporter"/>
</dbReference>
<evidence type="ECO:0000256" key="7">
    <source>
        <dbReference type="ARBA" id="ARBA00022840"/>
    </source>
</evidence>
<evidence type="ECO:0000259" key="13">
    <source>
        <dbReference type="PROSITE" id="PS50929"/>
    </source>
</evidence>
<dbReference type="Gene3D" id="1.20.1560.10">
    <property type="entry name" value="ABC transporter type 1, transmembrane domain"/>
    <property type="match status" value="1"/>
</dbReference>
<dbReference type="PANTHER" id="PTHR43394">
    <property type="entry name" value="ATP-DEPENDENT PERMEASE MDL1, MITOCHONDRIAL"/>
    <property type="match status" value="1"/>
</dbReference>
<name>A0A1C5G628_MICEH</name>
<dbReference type="PROSITE" id="PS00211">
    <property type="entry name" value="ABC_TRANSPORTER_1"/>
    <property type="match status" value="1"/>
</dbReference>
<feature type="transmembrane region" description="Helical" evidence="11">
    <location>
        <begin position="155"/>
        <end position="178"/>
    </location>
</feature>
<dbReference type="AlphaFoldDB" id="A0A1C5G628"/>
<reference evidence="14 15" key="1">
    <citation type="submission" date="2016-06" db="EMBL/GenBank/DDBJ databases">
        <authorList>
            <person name="Kjaerup R.B."/>
            <person name="Dalgaard T.S."/>
            <person name="Juul-Madsen H.R."/>
        </authorList>
    </citation>
    <scope>NUCLEOTIDE SEQUENCE [LARGE SCALE GENOMIC DNA]</scope>
    <source>
        <strain evidence="14 15">DSM 43913</strain>
    </source>
</reference>
<dbReference type="InterPro" id="IPR003593">
    <property type="entry name" value="AAA+_ATPase"/>
</dbReference>
<dbReference type="SUPFAM" id="SSF52540">
    <property type="entry name" value="P-loop containing nucleoside triphosphate hydrolases"/>
    <property type="match status" value="1"/>
</dbReference>
<dbReference type="Proteomes" id="UP000198251">
    <property type="component" value="Chromosome I"/>
</dbReference>
<keyword evidence="9 11" id="KW-0472">Membrane</keyword>
<evidence type="ECO:0000256" key="11">
    <source>
        <dbReference type="SAM" id="Phobius"/>
    </source>
</evidence>
<dbReference type="Pfam" id="PF00664">
    <property type="entry name" value="ABC_membrane"/>
    <property type="match status" value="1"/>
</dbReference>
<keyword evidence="5 11" id="KW-0812">Transmembrane</keyword>
<dbReference type="InterPro" id="IPR027417">
    <property type="entry name" value="P-loop_NTPase"/>
</dbReference>
<evidence type="ECO:0000313" key="14">
    <source>
        <dbReference type="EMBL" id="SCG15211.1"/>
    </source>
</evidence>
<evidence type="ECO:0000313" key="15">
    <source>
        <dbReference type="Proteomes" id="UP000198251"/>
    </source>
</evidence>
<evidence type="ECO:0000256" key="1">
    <source>
        <dbReference type="ARBA" id="ARBA00004651"/>
    </source>
</evidence>
<evidence type="ECO:0000256" key="2">
    <source>
        <dbReference type="ARBA" id="ARBA00022448"/>
    </source>
</evidence>
<feature type="region of interest" description="Disordered" evidence="10">
    <location>
        <begin position="1"/>
        <end position="26"/>
    </location>
</feature>
<feature type="transmembrane region" description="Helical" evidence="11">
    <location>
        <begin position="184"/>
        <end position="202"/>
    </location>
</feature>
<feature type="transmembrane region" description="Helical" evidence="11">
    <location>
        <begin position="80"/>
        <end position="102"/>
    </location>
</feature>
<dbReference type="InterPro" id="IPR036640">
    <property type="entry name" value="ABC1_TM_sf"/>
</dbReference>
<dbReference type="GO" id="GO:0005886">
    <property type="term" value="C:plasma membrane"/>
    <property type="evidence" value="ECO:0007669"/>
    <property type="project" value="UniProtKB-SubCell"/>
</dbReference>
<keyword evidence="4" id="KW-0997">Cell inner membrane</keyword>
<evidence type="ECO:0000256" key="8">
    <source>
        <dbReference type="ARBA" id="ARBA00022989"/>
    </source>
</evidence>
<keyword evidence="2" id="KW-0813">Transport</keyword>
<keyword evidence="3" id="KW-1003">Cell membrane</keyword>
<evidence type="ECO:0000256" key="10">
    <source>
        <dbReference type="SAM" id="MobiDB-lite"/>
    </source>
</evidence>
<evidence type="ECO:0000259" key="12">
    <source>
        <dbReference type="PROSITE" id="PS50893"/>
    </source>
</evidence>
<feature type="transmembrane region" description="Helical" evidence="11">
    <location>
        <begin position="39"/>
        <end position="60"/>
    </location>
</feature>
<dbReference type="SUPFAM" id="SSF90123">
    <property type="entry name" value="ABC transporter transmembrane region"/>
    <property type="match status" value="1"/>
</dbReference>
<evidence type="ECO:0000256" key="4">
    <source>
        <dbReference type="ARBA" id="ARBA00022519"/>
    </source>
</evidence>
<dbReference type="InterPro" id="IPR003439">
    <property type="entry name" value="ABC_transporter-like_ATP-bd"/>
</dbReference>
<dbReference type="PANTHER" id="PTHR43394:SF1">
    <property type="entry name" value="ATP-BINDING CASSETTE SUB-FAMILY B MEMBER 10, MITOCHONDRIAL"/>
    <property type="match status" value="1"/>
</dbReference>
<dbReference type="PROSITE" id="PS50893">
    <property type="entry name" value="ABC_TRANSPORTER_2"/>
    <property type="match status" value="1"/>
</dbReference>
<feature type="transmembrane region" description="Helical" evidence="11">
    <location>
        <begin position="264"/>
        <end position="288"/>
    </location>
</feature>
<accession>A0A1C5G628</accession>
<dbReference type="PROSITE" id="PS50929">
    <property type="entry name" value="ABC_TM1F"/>
    <property type="match status" value="1"/>
</dbReference>
<evidence type="ECO:0000256" key="5">
    <source>
        <dbReference type="ARBA" id="ARBA00022692"/>
    </source>
</evidence>
<dbReference type="Pfam" id="PF00005">
    <property type="entry name" value="ABC_tran"/>
    <property type="match status" value="1"/>
</dbReference>
<keyword evidence="6" id="KW-0547">Nucleotide-binding</keyword>
<evidence type="ECO:0000256" key="3">
    <source>
        <dbReference type="ARBA" id="ARBA00022475"/>
    </source>
</evidence>
<comment type="subcellular location">
    <subcellularLocation>
        <location evidence="1">Cell membrane</location>
        <topology evidence="1">Multi-pass membrane protein</topology>
    </subcellularLocation>
</comment>
<dbReference type="Gene3D" id="3.40.50.300">
    <property type="entry name" value="P-loop containing nucleotide triphosphate hydrolases"/>
    <property type="match status" value="1"/>
</dbReference>
<dbReference type="EMBL" id="LT607733">
    <property type="protein sequence ID" value="SCG15211.1"/>
    <property type="molecule type" value="Genomic_DNA"/>
</dbReference>
<feature type="domain" description="ABC transporter" evidence="12">
    <location>
        <begin position="362"/>
        <end position="596"/>
    </location>
</feature>